<comment type="caution">
    <text evidence="9">The sequence shown here is derived from an EMBL/GenBank/DDBJ whole genome shotgun (WGS) entry which is preliminary data.</text>
</comment>
<sequence length="2583" mass="279861">MSKHLQKWILLLFVLCSGAVFAQHPTVSPKKGVLRVKLQPEVAAQVAAAPRMRTAGGIVSTGITPLDRAGQKVKAVQMKRVFPYVEKFEAQRKEFGLDRWYEITFDEGVNPLEAKQIYSTVPGIQVAENIIPMELLGGNGGYVKLTPAQKAAMNAQAPSSDMPFNDPRLPLQWHYQNDGSMPGSVKGADINLFEAWKLATGSRDVLIAIIDGGVDFTHEDLAENMWINEAELNGTKGVDDDGNGYVDDIYGYNFVTNSGELYPHNHGTHVAGTVAAVNNNGIGVSGVAGGNGQGGVRLLSCQVFDSRTGAGDGNFAAALVYAAEMGASIAQCSWGWPAPDIIEQAVLDAIDYFTAKGGGDKLKGGLCIFSSGNDGSTGNYYPGCYEKVLCVGAMNYDKTVSSYSNYGDWVDVTAPGGLMDFDASQGVLSTLPGNEYGYNEGTSMATPHVSGIAALILSKYGKPDLSNETLREQLVTSVNDLYTDNPRYAGLAGSGYIDAWKALQMSDGEAPEPVSDFTLLPAQDNIMMEWIIPGASDNNVNHHTVYYSDKEFNSGSDLTKLESVTIDTKFLKSGDKITYELKGLEARTTYFIAIKSVDRWGNAAALSPVKSATTNSGPKMVLDKQSISMTVDAASSLVASDKFTISNEDEGLLKWESYSRTVNVMPASLVKADPGKLKAYDGNLSIVSYAKNPVVSADFMTEDFPLSINYASKGLVAYIGDVDLNLPNSQAQWFKVDPDKYPDGFNLTHLNVGGSYGKDPVIEIYEGSTITKSKLVQRFTGNFAYYFDVPLDEQLYFAPGESFWIVLHFAKGNVNPLGLGEAETDDYATYSYMSNDLGNTWMILKDALVDSKYEEMGGKAVWDITAKSLNPDWSTMMVLNPENGTVKAHEKQEVTISNDGQKLVNGSYKFSLKLKTNETGKTEQAIPVAMTVKGNKPELKTAKVIDFGDLLVGQTKTLKIEVINNGYGGFYGSYGSSLSSSNIKSSSDQFVTPTYISGGFPARSVSSMEITYAPTKAGSHSGTVTLTDGNNVQYQFIIRGIAADPAEIVIAPTDIQVGELEVGATPIEKSFTISNTGSYPLEYVFPKFSDEVITDMGKASHKFGYTYISNLDGATDFEYDNNPALVNATDITSQFTDDNVWSKAISLGFSFPYYGETYDKVYVTSHGGIAMATGRFCMFPSASADCVGGMGAIMAYGTQLIMGANSKVEWAKQDGKFVVKFTNVMAVVYDNDYIPVSFHMALASNGDVEIFYDDYTPASVFGEGSNLFVGLNDIEVKDPMTLTDTEISDDPYSGKEPTEEGQLYKKIGTGSAVKFLAPDKYIINKLIPANGVINPGEKSVITVTMAATEDMYAGELTNKLVLLSNDPKHTTSYVTFRAVVKGDVLKPLVELASSDVDFGNVFRTAVKQLPVTIKNVGKDVLNVTSVTLAEGKFNFEARLPISIEPGLSKDILVTLPTEKEGEVADVMTVVTSAGTVTANLVAKVIGTPVIALNMEGITETMESGTTMEKVLEIKNEGNEPLVYSITPNEFIGLPPAATDGKSSVDYIYSASVDNKDVSAEWVDIETNGLGEQNNLTYYMQHDFTTVDLPFDFPFYGKTYNKMYIYNSGFISFNEKTDDKIWPEPPSQFPTTETLYTNMIAPYWGMHSMDQTRTAGTFHYITEDRAVVSFMEYGNTMNRGVCFQVIMNKDGSFKFQYKGAFPDADIYNMFGWAGIANDGGTKGVNLPARTVAFGRAIEFYPVMTEEIATGSAKNVNMKVMANKMAGDYTSNLILNTNVPGKEKINLPIELNITGMPKPVFPEKIETEWVVGTNAGSMGVPEVLFKVANQGTATFMINNIEMDAPMSDFGPVLQLWYYGEHYDPWFDETTIGWGIYEEGTSITVGVTPIEFKVLVTDNYTINTYECPITFNVTGIEGKEKVEVPFKVSITDAPVMDFDKPEIRVSNVASDYEGEAEMTITNNGAYPLRYEISLDPTGEGEVEEEQGGGGVDPMSEMGHRALSVGEQQSLSRNLTEMDRQGLMKVAAKAGELNALDVPVDMEYNQSLYYPAMPKTSAGVYQYGSGTVFGQYKAATYYVAPATGFNLTHVYTAATVKTLENVDFKVEIVKGEDLETGVVIGSGSYHLDKQPDPNYGLFMTIPLEKAAYLHPNEKFHVVVTYPVGYITPAILVTKEEAVVSNRYMGWQDGYGWFDVATLLKENVGSVGYIMSCIEEEAGSSWVTMLTPDTSGELAIGASKTVKVKLAAETAPLDRDNKAVLVIKSNDPDKQLVNYPVYLDKNGAPEISVPSSKIYAKEGATTKLNVTVTDSDGDAFSVKLNDESGIAKMESATVTSGNATVEKVDDTTIKVLVGSEATTGAVSAELALALTPDYGTAGSHSFELTATDVKNNVRTSVVNYTVDHVNRAPIAKEQKDMEVKIGSTSPVLYLSSLFEDPDGDELTYKVSASKNDIVDIYNTVGSVIFSGLKLGAADITVTATDVAGASAVCKFKVKVVTEVGIGEVDMKNAVAVYPNPVVDKANVACDIDAEGEISYKLYNANGALLYNAHAVKARGEVQVIDMDGFASGVYYLELDIDGTKTTVPVMKK</sequence>
<dbReference type="NCBIfam" id="TIGR04183">
    <property type="entry name" value="Por_Secre_tail"/>
    <property type="match status" value="1"/>
</dbReference>
<feature type="active site" description="Charge relay system" evidence="5">
    <location>
        <position position="266"/>
    </location>
</feature>
<dbReference type="InterPro" id="IPR015500">
    <property type="entry name" value="Peptidase_S8_subtilisin-rel"/>
</dbReference>
<evidence type="ECO:0000259" key="8">
    <source>
        <dbReference type="PROSITE" id="PS50853"/>
    </source>
</evidence>
<dbReference type="SUPFAM" id="SSF52743">
    <property type="entry name" value="Subtilisin-like"/>
    <property type="match status" value="1"/>
</dbReference>
<dbReference type="InterPro" id="IPR051048">
    <property type="entry name" value="Peptidase_S8/S53_subtilisin"/>
</dbReference>
<dbReference type="InterPro" id="IPR036852">
    <property type="entry name" value="Peptidase_S8/S53_dom_sf"/>
</dbReference>
<dbReference type="Gene3D" id="2.60.40.10">
    <property type="entry name" value="Immunoglobulins"/>
    <property type="match status" value="3"/>
</dbReference>
<dbReference type="InterPro" id="IPR036116">
    <property type="entry name" value="FN3_sf"/>
</dbReference>
<dbReference type="SUPFAM" id="SSF49265">
    <property type="entry name" value="Fibronectin type III"/>
    <property type="match status" value="1"/>
</dbReference>
<dbReference type="Gene3D" id="3.40.50.200">
    <property type="entry name" value="Peptidase S8/S53 domain"/>
    <property type="match status" value="1"/>
</dbReference>
<evidence type="ECO:0000256" key="4">
    <source>
        <dbReference type="ARBA" id="ARBA00022825"/>
    </source>
</evidence>
<evidence type="ECO:0000256" key="1">
    <source>
        <dbReference type="ARBA" id="ARBA00011073"/>
    </source>
</evidence>
<dbReference type="PROSITE" id="PS00138">
    <property type="entry name" value="SUBTILASE_SER"/>
    <property type="match status" value="1"/>
</dbReference>
<dbReference type="InterPro" id="IPR000209">
    <property type="entry name" value="Peptidase_S8/S53_dom"/>
</dbReference>
<feature type="region of interest" description="Disordered" evidence="6">
    <location>
        <begin position="1974"/>
        <end position="1994"/>
    </location>
</feature>
<proteinExistence type="inferred from homology"/>
<organism evidence="9 10">
    <name type="scientific">Jilunia laotingensis</name>
    <dbReference type="NCBI Taxonomy" id="2763675"/>
    <lineage>
        <taxon>Bacteria</taxon>
        <taxon>Pseudomonadati</taxon>
        <taxon>Bacteroidota</taxon>
        <taxon>Bacteroidia</taxon>
        <taxon>Bacteroidales</taxon>
        <taxon>Bacteroidaceae</taxon>
        <taxon>Jilunia</taxon>
    </lineage>
</organism>
<evidence type="ECO:0000256" key="2">
    <source>
        <dbReference type="ARBA" id="ARBA00022670"/>
    </source>
</evidence>
<dbReference type="NCBIfam" id="NF012200">
    <property type="entry name" value="choice_anch_D"/>
    <property type="match status" value="1"/>
</dbReference>
<feature type="signal peptide" evidence="7">
    <location>
        <begin position="1"/>
        <end position="22"/>
    </location>
</feature>
<feature type="domain" description="Fibronectin type-III" evidence="8">
    <location>
        <begin position="510"/>
        <end position="617"/>
    </location>
</feature>
<feature type="active site" description="Charge relay system" evidence="5">
    <location>
        <position position="211"/>
    </location>
</feature>
<dbReference type="InterPro" id="IPR026444">
    <property type="entry name" value="Secre_tail"/>
</dbReference>
<evidence type="ECO:0000313" key="10">
    <source>
        <dbReference type="Proteomes" id="UP000651085"/>
    </source>
</evidence>
<dbReference type="EMBL" id="JACRTF010000001">
    <property type="protein sequence ID" value="MBC8593505.1"/>
    <property type="molecule type" value="Genomic_DNA"/>
</dbReference>
<dbReference type="PANTHER" id="PTHR43399">
    <property type="entry name" value="SUBTILISIN-RELATED"/>
    <property type="match status" value="1"/>
</dbReference>
<dbReference type="InterPro" id="IPR022398">
    <property type="entry name" value="Peptidase_S8_His-AS"/>
</dbReference>
<feature type="active site" description="Charge relay system" evidence="5">
    <location>
        <position position="443"/>
    </location>
</feature>
<dbReference type="PANTHER" id="PTHR43399:SF4">
    <property type="entry name" value="CELL WALL-ASSOCIATED PROTEASE"/>
    <property type="match status" value="1"/>
</dbReference>
<evidence type="ECO:0000313" key="9">
    <source>
        <dbReference type="EMBL" id="MBC8593505.1"/>
    </source>
</evidence>
<dbReference type="PRINTS" id="PR00723">
    <property type="entry name" value="SUBTILISIN"/>
</dbReference>
<gene>
    <name evidence="9" type="ORF">H8744_09645</name>
</gene>
<evidence type="ECO:0000256" key="5">
    <source>
        <dbReference type="PROSITE-ProRule" id="PRU01240"/>
    </source>
</evidence>
<evidence type="ECO:0000256" key="7">
    <source>
        <dbReference type="SAM" id="SignalP"/>
    </source>
</evidence>
<dbReference type="Pfam" id="PF18962">
    <property type="entry name" value="Por_Secre_tail"/>
    <property type="match status" value="1"/>
</dbReference>
<evidence type="ECO:0000256" key="3">
    <source>
        <dbReference type="ARBA" id="ARBA00022801"/>
    </source>
</evidence>
<dbReference type="InterPro" id="IPR032304">
    <property type="entry name" value="Peptidase_S8_N"/>
</dbReference>
<dbReference type="InterPro" id="IPR003961">
    <property type="entry name" value="FN3_dom"/>
</dbReference>
<dbReference type="InterPro" id="IPR013783">
    <property type="entry name" value="Ig-like_fold"/>
</dbReference>
<dbReference type="Pfam" id="PF16361">
    <property type="entry name" value="Peptidase_S8_N"/>
    <property type="match status" value="1"/>
</dbReference>
<dbReference type="PROSITE" id="PS50853">
    <property type="entry name" value="FN3"/>
    <property type="match status" value="1"/>
</dbReference>
<dbReference type="RefSeq" id="WP_262434632.1">
    <property type="nucleotide sequence ID" value="NZ_JACRTF010000001.1"/>
</dbReference>
<dbReference type="GO" id="GO:0006508">
    <property type="term" value="P:proteolysis"/>
    <property type="evidence" value="ECO:0007669"/>
    <property type="project" value="UniProtKB-KW"/>
</dbReference>
<reference evidence="9" key="1">
    <citation type="submission" date="2020-08" db="EMBL/GenBank/DDBJ databases">
        <title>Genome public.</title>
        <authorList>
            <person name="Liu C."/>
            <person name="Sun Q."/>
        </authorList>
    </citation>
    <scope>NUCLEOTIDE SEQUENCE</scope>
    <source>
        <strain evidence="9">N12</strain>
    </source>
</reference>
<dbReference type="GO" id="GO:0004252">
    <property type="term" value="F:serine-type endopeptidase activity"/>
    <property type="evidence" value="ECO:0007669"/>
    <property type="project" value="UniProtKB-UniRule"/>
</dbReference>
<keyword evidence="10" id="KW-1185">Reference proteome</keyword>
<keyword evidence="2 5" id="KW-0645">Protease</keyword>
<evidence type="ECO:0000256" key="6">
    <source>
        <dbReference type="SAM" id="MobiDB-lite"/>
    </source>
</evidence>
<dbReference type="Pfam" id="PF00082">
    <property type="entry name" value="Peptidase_S8"/>
    <property type="match status" value="1"/>
</dbReference>
<feature type="chain" id="PRO_5037046841" evidence="7">
    <location>
        <begin position="23"/>
        <end position="2583"/>
    </location>
</feature>
<accession>A0A926IQF6</accession>
<dbReference type="PROSITE" id="PS00137">
    <property type="entry name" value="SUBTILASE_HIS"/>
    <property type="match status" value="1"/>
</dbReference>
<keyword evidence="7" id="KW-0732">Signal</keyword>
<dbReference type="InterPro" id="IPR023828">
    <property type="entry name" value="Peptidase_S8_Ser-AS"/>
</dbReference>
<dbReference type="Proteomes" id="UP000651085">
    <property type="component" value="Unassembled WGS sequence"/>
</dbReference>
<keyword evidence="3 5" id="KW-0378">Hydrolase</keyword>
<dbReference type="PROSITE" id="PS51892">
    <property type="entry name" value="SUBTILASE"/>
    <property type="match status" value="1"/>
</dbReference>
<name>A0A926IQF6_9BACT</name>
<comment type="similarity">
    <text evidence="1 5">Belongs to the peptidase S8 family.</text>
</comment>
<keyword evidence="4 5" id="KW-0720">Serine protease</keyword>
<protein>
    <submittedName>
        <fullName evidence="9">S8 family serine peptidase</fullName>
    </submittedName>
</protein>